<dbReference type="RefSeq" id="WP_146299592.1">
    <property type="nucleotide sequence ID" value="NZ_CP042301.2"/>
</dbReference>
<proteinExistence type="inferred from homology"/>
<dbReference type="Pfam" id="PF01042">
    <property type="entry name" value="Ribonuc_L-PSP"/>
    <property type="match status" value="1"/>
</dbReference>
<dbReference type="OrthoDB" id="9809792at2"/>
<dbReference type="AlphaFoldDB" id="A0A5B8KYY4"/>
<reference evidence="2" key="1">
    <citation type="submission" date="2020-04" db="EMBL/GenBank/DDBJ databases">
        <title>Nitratireductor sp. nov. isolated from mangrove soil.</title>
        <authorList>
            <person name="Ye Y."/>
        </authorList>
    </citation>
    <scope>NUCLEOTIDE SEQUENCE</scope>
    <source>
        <strain evidence="2">SY7</strain>
    </source>
</reference>
<evidence type="ECO:0000313" key="3">
    <source>
        <dbReference type="Proteomes" id="UP000321389"/>
    </source>
</evidence>
<dbReference type="EMBL" id="CP042301">
    <property type="protein sequence ID" value="QDZ00947.1"/>
    <property type="molecule type" value="Genomic_DNA"/>
</dbReference>
<dbReference type="CDD" id="cd02198">
    <property type="entry name" value="YjgH_like"/>
    <property type="match status" value="1"/>
</dbReference>
<evidence type="ECO:0000256" key="1">
    <source>
        <dbReference type="ARBA" id="ARBA00010552"/>
    </source>
</evidence>
<dbReference type="GO" id="GO:0019239">
    <property type="term" value="F:deaminase activity"/>
    <property type="evidence" value="ECO:0007669"/>
    <property type="project" value="TreeGrafter"/>
</dbReference>
<dbReference type="Proteomes" id="UP000321389">
    <property type="component" value="Chromosome"/>
</dbReference>
<accession>A0A5B8KYY4</accession>
<keyword evidence="3" id="KW-1185">Reference proteome</keyword>
<dbReference type="KEGG" id="niy:FQ775_11450"/>
<comment type="similarity">
    <text evidence="1">Belongs to the RutC family.</text>
</comment>
<sequence length="164" mass="17338">MRKTIVPAALQAVYDNWHFAPAVVANGMIYCSGIVGTSPGGETPGADGLKGAESTLQGAEDAPLAALMTVRDPEAQFATAFEALKAILSEVGAGLSDVVEITTYHVDIARHMETFMRVKDRYLTAPYPAWTAIGVSELIVPGGLMEIRAVAMLPYQVRSNVDGG</sequence>
<evidence type="ECO:0000313" key="2">
    <source>
        <dbReference type="EMBL" id="QDZ00947.1"/>
    </source>
</evidence>
<dbReference type="Gene3D" id="3.30.1330.40">
    <property type="entry name" value="RutC-like"/>
    <property type="match status" value="1"/>
</dbReference>
<dbReference type="GO" id="GO:0005829">
    <property type="term" value="C:cytosol"/>
    <property type="evidence" value="ECO:0007669"/>
    <property type="project" value="TreeGrafter"/>
</dbReference>
<organism evidence="2 3">
    <name type="scientific">Nitratireductor mangrovi</name>
    <dbReference type="NCBI Taxonomy" id="2599600"/>
    <lineage>
        <taxon>Bacteria</taxon>
        <taxon>Pseudomonadati</taxon>
        <taxon>Pseudomonadota</taxon>
        <taxon>Alphaproteobacteria</taxon>
        <taxon>Hyphomicrobiales</taxon>
        <taxon>Phyllobacteriaceae</taxon>
        <taxon>Nitratireductor</taxon>
    </lineage>
</organism>
<dbReference type="InterPro" id="IPR035959">
    <property type="entry name" value="RutC-like_sf"/>
</dbReference>
<dbReference type="InterPro" id="IPR038743">
    <property type="entry name" value="YjgH-like"/>
</dbReference>
<dbReference type="SUPFAM" id="SSF55298">
    <property type="entry name" value="YjgF-like"/>
    <property type="match status" value="1"/>
</dbReference>
<gene>
    <name evidence="2" type="ORF">FQ775_11450</name>
</gene>
<name>A0A5B8KYY4_9HYPH</name>
<protein>
    <submittedName>
        <fullName evidence="2">RidA family protein</fullName>
    </submittedName>
</protein>
<dbReference type="PANTHER" id="PTHR11803">
    <property type="entry name" value="2-IMINOBUTANOATE/2-IMINOPROPANOATE DEAMINASE RIDA"/>
    <property type="match status" value="1"/>
</dbReference>
<dbReference type="PANTHER" id="PTHR11803:SF58">
    <property type="entry name" value="PROTEIN HMF1-RELATED"/>
    <property type="match status" value="1"/>
</dbReference>
<dbReference type="InterPro" id="IPR006175">
    <property type="entry name" value="YjgF/YER057c/UK114"/>
</dbReference>